<dbReference type="EMBL" id="BQNB010021671">
    <property type="protein sequence ID" value="GJU08825.1"/>
    <property type="molecule type" value="Genomic_DNA"/>
</dbReference>
<evidence type="ECO:0000313" key="3">
    <source>
        <dbReference type="Proteomes" id="UP001151760"/>
    </source>
</evidence>
<reference evidence="2" key="1">
    <citation type="journal article" date="2022" name="Int. J. Mol. Sci.">
        <title>Draft Genome of Tanacetum Coccineum: Genomic Comparison of Closely Related Tanacetum-Family Plants.</title>
        <authorList>
            <person name="Yamashiro T."/>
            <person name="Shiraishi A."/>
            <person name="Nakayama K."/>
            <person name="Satake H."/>
        </authorList>
    </citation>
    <scope>NUCLEOTIDE SEQUENCE</scope>
</reference>
<protein>
    <submittedName>
        <fullName evidence="2">F-box domain containing protein</fullName>
    </submittedName>
</protein>
<name>A0ABQ5JA73_9ASTR</name>
<evidence type="ECO:0000313" key="2">
    <source>
        <dbReference type="EMBL" id="GJU08825.1"/>
    </source>
</evidence>
<gene>
    <name evidence="2" type="ORF">Tco_1125255</name>
</gene>
<dbReference type="PROSITE" id="PS50181">
    <property type="entry name" value="FBOX"/>
    <property type="match status" value="1"/>
</dbReference>
<dbReference type="SUPFAM" id="SSF81383">
    <property type="entry name" value="F-box domain"/>
    <property type="match status" value="1"/>
</dbReference>
<dbReference type="InterPro" id="IPR013187">
    <property type="entry name" value="F-box-assoc_dom_typ3"/>
</dbReference>
<sequence length="367" mass="42089">MSDHIPFEIQSEIMKRFPVKSLVQFRSVSKQWKSFIDCPEFIKNYHINHPNPKHHLLVRFNLGSVQTYTSIIDDNTFPQQKFPLFAPEPLNLLRNTTILGSVDGLVCFYGEYKDKELKNHLVVLWNPSVRKCVGIPIPNVFDYRNTRIGFGVCRDTNDPKLVKINVVETPHISWDVQVFTLSSHVWKTVYTGAPFASCNLMWAHVFIDGIVYWGSRGPRGSFIISFDLKSDKFVEVCVPERFVRNYSFWLAKVNESLGLLEFYIEGGVSVCGVWTRKDGVNNSFTKTYTVKVEGKSVFYRVLGFRNNGEVLLQLDDDDDSEGSQIEVYEPSSGRINSFGISGEYLTFSAWSYMETLLLLDQSNTIIH</sequence>
<dbReference type="Proteomes" id="UP001151760">
    <property type="component" value="Unassembled WGS sequence"/>
</dbReference>
<dbReference type="Gene3D" id="1.20.1280.50">
    <property type="match status" value="1"/>
</dbReference>
<feature type="domain" description="F-box" evidence="1">
    <location>
        <begin position="1"/>
        <end position="45"/>
    </location>
</feature>
<dbReference type="PANTHER" id="PTHR31672:SF10">
    <property type="entry name" value="F-BOX DOMAIN-CONTAINING PROTEIN"/>
    <property type="match status" value="1"/>
</dbReference>
<dbReference type="PANTHER" id="PTHR31672">
    <property type="entry name" value="BNACNNG10540D PROTEIN"/>
    <property type="match status" value="1"/>
</dbReference>
<proteinExistence type="predicted"/>
<dbReference type="NCBIfam" id="TIGR01640">
    <property type="entry name" value="F_box_assoc_1"/>
    <property type="match status" value="1"/>
</dbReference>
<keyword evidence="3" id="KW-1185">Reference proteome</keyword>
<dbReference type="InterPro" id="IPR036047">
    <property type="entry name" value="F-box-like_dom_sf"/>
</dbReference>
<accession>A0ABQ5JA73</accession>
<comment type="caution">
    <text evidence="2">The sequence shown here is derived from an EMBL/GenBank/DDBJ whole genome shotgun (WGS) entry which is preliminary data.</text>
</comment>
<dbReference type="Pfam" id="PF00646">
    <property type="entry name" value="F-box"/>
    <property type="match status" value="1"/>
</dbReference>
<dbReference type="InterPro" id="IPR050796">
    <property type="entry name" value="SCF_F-box_component"/>
</dbReference>
<evidence type="ECO:0000259" key="1">
    <source>
        <dbReference type="PROSITE" id="PS50181"/>
    </source>
</evidence>
<dbReference type="InterPro" id="IPR017451">
    <property type="entry name" value="F-box-assoc_interact_dom"/>
</dbReference>
<reference evidence="2" key="2">
    <citation type="submission" date="2022-01" db="EMBL/GenBank/DDBJ databases">
        <authorList>
            <person name="Yamashiro T."/>
            <person name="Shiraishi A."/>
            <person name="Satake H."/>
            <person name="Nakayama K."/>
        </authorList>
    </citation>
    <scope>NUCLEOTIDE SEQUENCE</scope>
</reference>
<organism evidence="2 3">
    <name type="scientific">Tanacetum coccineum</name>
    <dbReference type="NCBI Taxonomy" id="301880"/>
    <lineage>
        <taxon>Eukaryota</taxon>
        <taxon>Viridiplantae</taxon>
        <taxon>Streptophyta</taxon>
        <taxon>Embryophyta</taxon>
        <taxon>Tracheophyta</taxon>
        <taxon>Spermatophyta</taxon>
        <taxon>Magnoliopsida</taxon>
        <taxon>eudicotyledons</taxon>
        <taxon>Gunneridae</taxon>
        <taxon>Pentapetalae</taxon>
        <taxon>asterids</taxon>
        <taxon>campanulids</taxon>
        <taxon>Asterales</taxon>
        <taxon>Asteraceae</taxon>
        <taxon>Asteroideae</taxon>
        <taxon>Anthemideae</taxon>
        <taxon>Anthemidinae</taxon>
        <taxon>Tanacetum</taxon>
    </lineage>
</organism>
<dbReference type="InterPro" id="IPR001810">
    <property type="entry name" value="F-box_dom"/>
</dbReference>
<dbReference type="SMART" id="SM00256">
    <property type="entry name" value="FBOX"/>
    <property type="match status" value="1"/>
</dbReference>
<dbReference type="Pfam" id="PF08268">
    <property type="entry name" value="FBA_3"/>
    <property type="match status" value="1"/>
</dbReference>